<dbReference type="PROSITE" id="PS51762">
    <property type="entry name" value="GH16_2"/>
    <property type="match status" value="1"/>
</dbReference>
<dbReference type="FunFam" id="2.60.120.200:FF:000114">
    <property type="entry name" value="Probable endo-1,3(4)-beta-glucanase NFIA_089530"/>
    <property type="match status" value="1"/>
</dbReference>
<comment type="similarity">
    <text evidence="1">Belongs to the glycosyl hydrolase 16 family.</text>
</comment>
<evidence type="ECO:0000259" key="6">
    <source>
        <dbReference type="PROSITE" id="PS51762"/>
    </source>
</evidence>
<dbReference type="Proteomes" id="UP000313359">
    <property type="component" value="Unassembled WGS sequence"/>
</dbReference>
<reference evidence="7" key="1">
    <citation type="journal article" date="2018" name="Genome Biol. Evol.">
        <title>Genomics and development of Lentinus tigrinus, a white-rot wood-decaying mushroom with dimorphic fruiting bodies.</title>
        <authorList>
            <person name="Wu B."/>
            <person name="Xu Z."/>
            <person name="Knudson A."/>
            <person name="Carlson A."/>
            <person name="Chen N."/>
            <person name="Kovaka S."/>
            <person name="LaButti K."/>
            <person name="Lipzen A."/>
            <person name="Pennachio C."/>
            <person name="Riley R."/>
            <person name="Schakwitz W."/>
            <person name="Umezawa K."/>
            <person name="Ohm R.A."/>
            <person name="Grigoriev I.V."/>
            <person name="Nagy L.G."/>
            <person name="Gibbons J."/>
            <person name="Hibbett D."/>
        </authorList>
    </citation>
    <scope>NUCLEOTIDE SEQUENCE [LARGE SCALE GENOMIC DNA]</scope>
    <source>
        <strain evidence="7">ALCF2SS1-6</strain>
    </source>
</reference>
<dbReference type="OrthoDB" id="192832at2759"/>
<dbReference type="Pfam" id="PF26113">
    <property type="entry name" value="GH16_XgeA"/>
    <property type="match status" value="1"/>
</dbReference>
<dbReference type="InterPro" id="IPR050546">
    <property type="entry name" value="Glycosyl_Hydrlase_16"/>
</dbReference>
<dbReference type="GO" id="GO:0004553">
    <property type="term" value="F:hydrolase activity, hydrolyzing O-glycosyl compounds"/>
    <property type="evidence" value="ECO:0007669"/>
    <property type="project" value="InterPro"/>
</dbReference>
<evidence type="ECO:0000256" key="1">
    <source>
        <dbReference type="ARBA" id="ARBA00006865"/>
    </source>
</evidence>
<dbReference type="STRING" id="1328759.A0A5C2S486"/>
<sequence length="456" mass="47590">MRLPLPLHLPILVFLLANAAPSDASLFARGTGSLSRAANRLHHRAAKRSAGLAKDLRRAFSGMYTQELAATTGGSQRVYCVSNANSPSLAQGSGNSSSPSGSSGSSNGTSSSSVQSSASASSSARASSGTSTEHSSSTTASNPSSTSTATSPWKLTKSYQGDSFFDGWDFFTGDDPTHGIVDYVNQNDAQSSNLIEINSAGHAIMRVDTTPQISGNRKSVRITTEFSYTGGLVLLDAVHMPTGCGTWPAFWSNGPNWPAGGEIDIVEGVNDYSNNQATIHTSHGCTIPSSSSSSLGISGDVVGGTNCAAAETGNAGCGMTATQQNTYGVGFNNNGGGVYAMQWVDSGISVWFFPRNGIPSDISSGAPLPNNWGTPMAFWPASGCDPFKFFDSHSAIFDTTLCGDWAGNVWNSAGTPGQEQSCAARVGVSTCEDFVRNHGSSFTEAYWEVNYVKIFQ</sequence>
<evidence type="ECO:0000256" key="5">
    <source>
        <dbReference type="SAM" id="SignalP"/>
    </source>
</evidence>
<name>A0A5C2S486_9APHY</name>
<dbReference type="EMBL" id="ML122275">
    <property type="protein sequence ID" value="RPD58433.1"/>
    <property type="molecule type" value="Genomic_DNA"/>
</dbReference>
<keyword evidence="3" id="KW-0326">Glycosidase</keyword>
<evidence type="ECO:0000256" key="4">
    <source>
        <dbReference type="SAM" id="MobiDB-lite"/>
    </source>
</evidence>
<dbReference type="AlphaFoldDB" id="A0A5C2S486"/>
<dbReference type="PANTHER" id="PTHR10963:SF24">
    <property type="entry name" value="GLYCOSIDASE C21B10.07-RELATED"/>
    <property type="match status" value="1"/>
</dbReference>
<organism evidence="7 8">
    <name type="scientific">Lentinus tigrinus ALCF2SS1-6</name>
    <dbReference type="NCBI Taxonomy" id="1328759"/>
    <lineage>
        <taxon>Eukaryota</taxon>
        <taxon>Fungi</taxon>
        <taxon>Dikarya</taxon>
        <taxon>Basidiomycota</taxon>
        <taxon>Agaricomycotina</taxon>
        <taxon>Agaricomycetes</taxon>
        <taxon>Polyporales</taxon>
        <taxon>Polyporaceae</taxon>
        <taxon>Lentinus</taxon>
    </lineage>
</organism>
<protein>
    <recommendedName>
        <fullName evidence="6">GH16 domain-containing protein</fullName>
    </recommendedName>
</protein>
<dbReference type="InterPro" id="IPR000757">
    <property type="entry name" value="Beta-glucanase-like"/>
</dbReference>
<evidence type="ECO:0000256" key="3">
    <source>
        <dbReference type="ARBA" id="ARBA00023295"/>
    </source>
</evidence>
<feature type="domain" description="GH16" evidence="6">
    <location>
        <begin position="135"/>
        <end position="414"/>
    </location>
</feature>
<gene>
    <name evidence="7" type="ORF">L227DRAFT_612871</name>
</gene>
<dbReference type="InterPro" id="IPR013320">
    <property type="entry name" value="ConA-like_dom_sf"/>
</dbReference>
<dbReference type="Gene3D" id="2.60.120.200">
    <property type="match status" value="1"/>
</dbReference>
<dbReference type="SUPFAM" id="SSF49899">
    <property type="entry name" value="Concanavalin A-like lectins/glucanases"/>
    <property type="match status" value="1"/>
</dbReference>
<dbReference type="GO" id="GO:0009251">
    <property type="term" value="P:glucan catabolic process"/>
    <property type="evidence" value="ECO:0007669"/>
    <property type="project" value="TreeGrafter"/>
</dbReference>
<evidence type="ECO:0000256" key="2">
    <source>
        <dbReference type="ARBA" id="ARBA00022801"/>
    </source>
</evidence>
<dbReference type="PANTHER" id="PTHR10963">
    <property type="entry name" value="GLYCOSYL HYDROLASE-RELATED"/>
    <property type="match status" value="1"/>
</dbReference>
<proteinExistence type="inferred from homology"/>
<feature type="region of interest" description="Disordered" evidence="4">
    <location>
        <begin position="88"/>
        <end position="153"/>
    </location>
</feature>
<feature type="compositionally biased region" description="Low complexity" evidence="4">
    <location>
        <begin position="88"/>
        <end position="152"/>
    </location>
</feature>
<keyword evidence="8" id="KW-1185">Reference proteome</keyword>
<evidence type="ECO:0000313" key="8">
    <source>
        <dbReference type="Proteomes" id="UP000313359"/>
    </source>
</evidence>
<feature type="signal peptide" evidence="5">
    <location>
        <begin position="1"/>
        <end position="24"/>
    </location>
</feature>
<keyword evidence="2" id="KW-0378">Hydrolase</keyword>
<accession>A0A5C2S486</accession>
<evidence type="ECO:0000313" key="7">
    <source>
        <dbReference type="EMBL" id="RPD58433.1"/>
    </source>
</evidence>
<keyword evidence="5" id="KW-0732">Signal</keyword>
<feature type="chain" id="PRO_5022697932" description="GH16 domain-containing protein" evidence="5">
    <location>
        <begin position="25"/>
        <end position="456"/>
    </location>
</feature>
<dbReference type="CDD" id="cd02181">
    <property type="entry name" value="GH16_fungal_Lam16A_glucanase"/>
    <property type="match status" value="1"/>
</dbReference>